<reference evidence="2" key="1">
    <citation type="journal article" date="2012" name="PLoS ONE">
        <title>Gene sets for utilization of primary and secondary nutrition supplies in the distal gut of endangered iberian lynx.</title>
        <authorList>
            <person name="Alcaide M."/>
            <person name="Messina E."/>
            <person name="Richter M."/>
            <person name="Bargiela R."/>
            <person name="Peplies J."/>
            <person name="Huws S.A."/>
            <person name="Newbold C.J."/>
            <person name="Golyshin P.N."/>
            <person name="Simon M.A."/>
            <person name="Lopez G."/>
            <person name="Yakimov M.M."/>
            <person name="Ferrer M."/>
        </authorList>
    </citation>
    <scope>NUCLEOTIDE SEQUENCE</scope>
</reference>
<dbReference type="EMBL" id="AMCI01002924">
    <property type="protein sequence ID" value="EJX01522.1"/>
    <property type="molecule type" value="Genomic_DNA"/>
</dbReference>
<dbReference type="Pfam" id="PF02861">
    <property type="entry name" value="Clp_N"/>
    <property type="match status" value="1"/>
</dbReference>
<dbReference type="SUPFAM" id="SSF81923">
    <property type="entry name" value="Double Clp-N motif"/>
    <property type="match status" value="1"/>
</dbReference>
<accession>J9G2S6</accession>
<dbReference type="AlphaFoldDB" id="J9G2S6"/>
<feature type="domain" description="Clp R" evidence="1">
    <location>
        <begin position="1"/>
        <end position="72"/>
    </location>
</feature>
<evidence type="ECO:0000313" key="2">
    <source>
        <dbReference type="EMBL" id="EJX01522.1"/>
    </source>
</evidence>
<dbReference type="Gene3D" id="1.10.1780.10">
    <property type="entry name" value="Clp, N-terminal domain"/>
    <property type="match status" value="1"/>
</dbReference>
<name>J9G2S6_9ZZZZ</name>
<proteinExistence type="predicted"/>
<dbReference type="PROSITE" id="PS51903">
    <property type="entry name" value="CLP_R"/>
    <property type="match status" value="1"/>
</dbReference>
<gene>
    <name evidence="2" type="ORF">EVA_10370</name>
</gene>
<organism evidence="2">
    <name type="scientific">gut metagenome</name>
    <dbReference type="NCBI Taxonomy" id="749906"/>
    <lineage>
        <taxon>unclassified sequences</taxon>
        <taxon>metagenomes</taxon>
        <taxon>organismal metagenomes</taxon>
    </lineage>
</organism>
<sequence>MRIQYSKLASQVLKLAKGTAKKYNHNYVGTEHLLVGLLGVKEGTAGHVLAEFGVEEEKLFQLIEKLVAPSGNVML</sequence>
<protein>
    <submittedName>
        <fullName evidence="2">Protein containing Clp</fullName>
    </submittedName>
</protein>
<dbReference type="InterPro" id="IPR036628">
    <property type="entry name" value="Clp_N_dom_sf"/>
</dbReference>
<feature type="non-terminal residue" evidence="2">
    <location>
        <position position="75"/>
    </location>
</feature>
<dbReference type="InterPro" id="IPR004176">
    <property type="entry name" value="Clp_R_N"/>
</dbReference>
<comment type="caution">
    <text evidence="2">The sequence shown here is derived from an EMBL/GenBank/DDBJ whole genome shotgun (WGS) entry which is preliminary data.</text>
</comment>
<evidence type="ECO:0000259" key="1">
    <source>
        <dbReference type="PROSITE" id="PS51903"/>
    </source>
</evidence>